<sequence>MKDIKLYEIYFSKIIKPTALDFLIYYLYKLNDTILFKNMLYGIIYFLEKKKFEKYPKDTKLIETYNCNFIAQTANGFNVCNQIHRTLPYDVFDIRLEDGYKILCADTHMIYADVNKGLQGWRFANEVKLNDFIYTANGWKKIQSIKKKKLKMFMCDISLENEN</sequence>
<evidence type="ECO:0000313" key="2">
    <source>
        <dbReference type="Proteomes" id="UP001358193"/>
    </source>
</evidence>
<keyword evidence="2" id="KW-1185">Reference proteome</keyword>
<name>A0ABN3YP78_9CAUD</name>
<evidence type="ECO:0000313" key="1">
    <source>
        <dbReference type="EMBL" id="WQJ53614.1"/>
    </source>
</evidence>
<organism evidence="1 2">
    <name type="scientific">phage Lak_Megaphage_Sonny</name>
    <dbReference type="NCBI Taxonomy" id="3109229"/>
    <lineage>
        <taxon>Viruses</taxon>
        <taxon>Duplodnaviria</taxon>
        <taxon>Heunggongvirae</taxon>
        <taxon>Uroviricota</taxon>
        <taxon>Caudoviricetes</taxon>
        <taxon>Caudoviricetes code 15 clade</taxon>
    </lineage>
</organism>
<proteinExistence type="predicted"/>
<accession>A0ABN3YP78</accession>
<protein>
    <submittedName>
        <fullName evidence="1">Uncharacterized protein</fullName>
    </submittedName>
</protein>
<reference evidence="1 2" key="1">
    <citation type="submission" date="2023-11" db="EMBL/GenBank/DDBJ databases">
        <authorList>
            <person name="Cook R."/>
            <person name="Crisci M."/>
            <person name="Pye H."/>
            <person name="Adriaenssens E."/>
            <person name="Santini J."/>
        </authorList>
    </citation>
    <scope>NUCLEOTIDE SEQUENCE [LARGE SCALE GENOMIC DNA]</scope>
    <source>
        <strain evidence="1">Lak_Megaphage_Sonny</strain>
    </source>
</reference>
<dbReference type="Gene3D" id="2.170.16.10">
    <property type="entry name" value="Hedgehog/Intein (Hint) domain"/>
    <property type="match status" value="1"/>
</dbReference>
<dbReference type="InterPro" id="IPR036844">
    <property type="entry name" value="Hint_dom_sf"/>
</dbReference>
<dbReference type="SUPFAM" id="SSF51294">
    <property type="entry name" value="Hedgehog/intein (Hint) domain"/>
    <property type="match status" value="1"/>
</dbReference>
<dbReference type="Proteomes" id="UP001358193">
    <property type="component" value="Segment"/>
</dbReference>
<dbReference type="EMBL" id="OR769223">
    <property type="protein sequence ID" value="WQJ53614.1"/>
    <property type="molecule type" value="Genomic_DNA"/>
</dbReference>